<sequence length="341" mass="36684">MIIAGLLTVVVLATCKKTASDKVFGGTARIRGVVFYKNITTNNPDTATTAQLTLEKGNDQSTDFTLSLTNGAFDIPLLVDGDYTFNITYYHTIPGSSKSILYQLKTPFFHLNDAQFKDRDTLLLLPTVTASPTLQLTVTDNTNAVVNNAQVYLFSDISTLNKYRRTGAGSVKSGITNQYGMVVFDNLQPTISYYAASYIIRVADTLSNHTTDNKAPVISALSSTVLNTARITIIPDLPAVAFSLQVVLTDQYGAYIPGANVCIYSDKALLAKNRNTCAGSISGSVTGTQGAVNFTGLQSLFYYISAYKVVGKDTLTNKATDQTPTIVLQPNAANTTTVILK</sequence>
<dbReference type="Proteomes" id="UP000215002">
    <property type="component" value="Chromosome"/>
</dbReference>
<evidence type="ECO:0000313" key="1">
    <source>
        <dbReference type="EMBL" id="ASU34268.1"/>
    </source>
</evidence>
<accession>A0A223NXF6</accession>
<proteinExistence type="predicted"/>
<evidence type="ECO:0000313" key="2">
    <source>
        <dbReference type="Proteomes" id="UP000215002"/>
    </source>
</evidence>
<protein>
    <submittedName>
        <fullName evidence="1">Uncharacterized protein</fullName>
    </submittedName>
</protein>
<dbReference type="KEGG" id="muc:MuYL_2379"/>
<keyword evidence="2" id="KW-1185">Reference proteome</keyword>
<reference evidence="1 2" key="1">
    <citation type="submission" date="2017-08" db="EMBL/GenBank/DDBJ databases">
        <title>Complete genome sequence of Mucilaginibacter sp. strain BJC16-A31.</title>
        <authorList>
            <consortium name="Henan University of Science and Technology"/>
            <person name="You X."/>
        </authorList>
    </citation>
    <scope>NUCLEOTIDE SEQUENCE [LARGE SCALE GENOMIC DNA]</scope>
    <source>
        <strain evidence="1 2">BJC16-A31</strain>
    </source>
</reference>
<gene>
    <name evidence="1" type="ORF">MuYL_2379</name>
</gene>
<organism evidence="1 2">
    <name type="scientific">Mucilaginibacter xinganensis</name>
    <dbReference type="NCBI Taxonomy" id="1234841"/>
    <lineage>
        <taxon>Bacteria</taxon>
        <taxon>Pseudomonadati</taxon>
        <taxon>Bacteroidota</taxon>
        <taxon>Sphingobacteriia</taxon>
        <taxon>Sphingobacteriales</taxon>
        <taxon>Sphingobacteriaceae</taxon>
        <taxon>Mucilaginibacter</taxon>
    </lineage>
</organism>
<dbReference type="EMBL" id="CP022743">
    <property type="protein sequence ID" value="ASU34268.1"/>
    <property type="molecule type" value="Genomic_DNA"/>
</dbReference>
<name>A0A223NXF6_9SPHI</name>
<dbReference type="AlphaFoldDB" id="A0A223NXF6"/>